<accession>A0ABW3LBJ5</accession>
<evidence type="ECO:0000313" key="2">
    <source>
        <dbReference type="Proteomes" id="UP001597109"/>
    </source>
</evidence>
<name>A0ABW3LBJ5_9BACL</name>
<evidence type="ECO:0000313" key="1">
    <source>
        <dbReference type="EMBL" id="MFD1031720.1"/>
    </source>
</evidence>
<gene>
    <name evidence="1" type="ORF">ACFQ1X_09795</name>
</gene>
<proteinExistence type="predicted"/>
<sequence length="96" mass="11215">MSIVKVFRNYMEAYHPYLADKDWKVDVQTLLVSDIRHEEVKALIPAEYKQELTCWIFFYDGGASTLVYLFQDKRGLKNIGICLLKDDKPVKPISLM</sequence>
<dbReference type="Proteomes" id="UP001597109">
    <property type="component" value="Unassembled WGS sequence"/>
</dbReference>
<dbReference type="EMBL" id="JBHTKI010000012">
    <property type="protein sequence ID" value="MFD1031720.1"/>
    <property type="molecule type" value="Genomic_DNA"/>
</dbReference>
<organism evidence="1 2">
    <name type="scientific">Metaplanococcus flavidus</name>
    <dbReference type="NCBI Taxonomy" id="569883"/>
    <lineage>
        <taxon>Bacteria</taxon>
        <taxon>Bacillati</taxon>
        <taxon>Bacillota</taxon>
        <taxon>Bacilli</taxon>
        <taxon>Bacillales</taxon>
        <taxon>Caryophanaceae</taxon>
        <taxon>Metaplanococcus</taxon>
    </lineage>
</organism>
<keyword evidence="2" id="KW-1185">Reference proteome</keyword>
<dbReference type="RefSeq" id="WP_144839775.1">
    <property type="nucleotide sequence ID" value="NZ_JBHTKI010000012.1"/>
</dbReference>
<protein>
    <submittedName>
        <fullName evidence="1">Uncharacterized protein</fullName>
    </submittedName>
</protein>
<reference evidence="2" key="1">
    <citation type="journal article" date="2019" name="Int. J. Syst. Evol. Microbiol.">
        <title>The Global Catalogue of Microorganisms (GCM) 10K type strain sequencing project: providing services to taxonomists for standard genome sequencing and annotation.</title>
        <authorList>
            <consortium name="The Broad Institute Genomics Platform"/>
            <consortium name="The Broad Institute Genome Sequencing Center for Infectious Disease"/>
            <person name="Wu L."/>
            <person name="Ma J."/>
        </authorList>
    </citation>
    <scope>NUCLEOTIDE SEQUENCE [LARGE SCALE GENOMIC DNA]</scope>
    <source>
        <strain evidence="2">CCUG 56756</strain>
    </source>
</reference>
<comment type="caution">
    <text evidence="1">The sequence shown here is derived from an EMBL/GenBank/DDBJ whole genome shotgun (WGS) entry which is preliminary data.</text>
</comment>